<name>A0A7S2YVH4_9CHLO</name>
<keyword evidence="2 3" id="KW-0040">ANK repeat</keyword>
<keyword evidence="1" id="KW-0677">Repeat</keyword>
<protein>
    <recommendedName>
        <fullName evidence="6">Ankyrin repeat protein</fullName>
    </recommendedName>
</protein>
<organism evidence="5">
    <name type="scientific">Chloropicon laureae</name>
    <dbReference type="NCBI Taxonomy" id="464258"/>
    <lineage>
        <taxon>Eukaryota</taxon>
        <taxon>Viridiplantae</taxon>
        <taxon>Chlorophyta</taxon>
        <taxon>Chloropicophyceae</taxon>
        <taxon>Chloropicales</taxon>
        <taxon>Chloropicaceae</taxon>
        <taxon>Chloropicon</taxon>
    </lineage>
</organism>
<dbReference type="Gene3D" id="1.25.40.20">
    <property type="entry name" value="Ankyrin repeat-containing domain"/>
    <property type="match status" value="1"/>
</dbReference>
<reference evidence="5" key="1">
    <citation type="submission" date="2021-01" db="EMBL/GenBank/DDBJ databases">
        <authorList>
            <person name="Corre E."/>
            <person name="Pelletier E."/>
            <person name="Niang G."/>
            <person name="Scheremetjew M."/>
            <person name="Finn R."/>
            <person name="Kale V."/>
            <person name="Holt S."/>
            <person name="Cochrane G."/>
            <person name="Meng A."/>
            <person name="Brown T."/>
            <person name="Cohen L."/>
        </authorList>
    </citation>
    <scope>NUCLEOTIDE SEQUENCE</scope>
    <source>
        <strain evidence="5">RCC856</strain>
    </source>
</reference>
<dbReference type="InterPro" id="IPR036770">
    <property type="entry name" value="Ankyrin_rpt-contain_sf"/>
</dbReference>
<feature type="region of interest" description="Disordered" evidence="4">
    <location>
        <begin position="186"/>
        <end position="223"/>
    </location>
</feature>
<dbReference type="EMBL" id="HBHU01001044">
    <property type="protein sequence ID" value="CAE0008771.1"/>
    <property type="molecule type" value="Transcribed_RNA"/>
</dbReference>
<dbReference type="PROSITE" id="PS50088">
    <property type="entry name" value="ANK_REPEAT"/>
    <property type="match status" value="1"/>
</dbReference>
<dbReference type="AlphaFoldDB" id="A0A7S2YVH4"/>
<proteinExistence type="predicted"/>
<dbReference type="SMART" id="SM00248">
    <property type="entry name" value="ANK"/>
    <property type="match status" value="2"/>
</dbReference>
<gene>
    <name evidence="5" type="ORF">CLAU1311_LOCUS647</name>
</gene>
<evidence type="ECO:0000256" key="4">
    <source>
        <dbReference type="SAM" id="MobiDB-lite"/>
    </source>
</evidence>
<evidence type="ECO:0000256" key="1">
    <source>
        <dbReference type="ARBA" id="ARBA00022737"/>
    </source>
</evidence>
<evidence type="ECO:0008006" key="6">
    <source>
        <dbReference type="Google" id="ProtNLM"/>
    </source>
</evidence>
<dbReference type="SUPFAM" id="SSF48403">
    <property type="entry name" value="Ankyrin repeat"/>
    <property type="match status" value="1"/>
</dbReference>
<dbReference type="PANTHER" id="PTHR24171">
    <property type="entry name" value="ANKYRIN REPEAT DOMAIN-CONTAINING PROTEIN 39-RELATED"/>
    <property type="match status" value="1"/>
</dbReference>
<feature type="repeat" description="ANK" evidence="3">
    <location>
        <begin position="85"/>
        <end position="117"/>
    </location>
</feature>
<feature type="region of interest" description="Disordered" evidence="4">
    <location>
        <begin position="18"/>
        <end position="39"/>
    </location>
</feature>
<evidence type="ECO:0000256" key="2">
    <source>
        <dbReference type="ARBA" id="ARBA00023043"/>
    </source>
</evidence>
<sequence length="223" mass="24704">MSEDVMMKRQRALEAEYEAQWDGGKGSHHPDYDPSATGDDVVKASRETEELLNAIIKNDIKLVYKKIEEGADVNFVFGRAYSCKEGYTPLMCAAHRGRLECATALLRAGADPNYVNGAGDLTLFWAIDGGVELIKVLNEYGADLDARSPKDWTPLSYAKACGKYGLSFEKGIYPEDVLKYYGAKEYGSGPPALGTRSPRESYNPEAENFSRIRGSYQNEPQHP</sequence>
<dbReference type="PRINTS" id="PR01415">
    <property type="entry name" value="ANKYRIN"/>
</dbReference>
<dbReference type="Pfam" id="PF00023">
    <property type="entry name" value="Ank"/>
    <property type="match status" value="1"/>
</dbReference>
<evidence type="ECO:0000313" key="5">
    <source>
        <dbReference type="EMBL" id="CAE0008771.1"/>
    </source>
</evidence>
<evidence type="ECO:0000256" key="3">
    <source>
        <dbReference type="PROSITE-ProRule" id="PRU00023"/>
    </source>
</evidence>
<dbReference type="InterPro" id="IPR002110">
    <property type="entry name" value="Ankyrin_rpt"/>
</dbReference>
<accession>A0A7S2YVH4</accession>
<dbReference type="PROSITE" id="PS50297">
    <property type="entry name" value="ANK_REP_REGION"/>
    <property type="match status" value="1"/>
</dbReference>